<organism evidence="2">
    <name type="scientific">uncultured Acidimicrobiales bacterium</name>
    <dbReference type="NCBI Taxonomy" id="310071"/>
    <lineage>
        <taxon>Bacteria</taxon>
        <taxon>Bacillati</taxon>
        <taxon>Actinomycetota</taxon>
        <taxon>Acidimicrobiia</taxon>
        <taxon>Acidimicrobiales</taxon>
        <taxon>environmental samples</taxon>
    </lineage>
</organism>
<dbReference type="EMBL" id="CADCSY010000110">
    <property type="protein sequence ID" value="CAA9255571.1"/>
    <property type="molecule type" value="Genomic_DNA"/>
</dbReference>
<proteinExistence type="predicted"/>
<feature type="non-terminal residue" evidence="2">
    <location>
        <position position="1"/>
    </location>
</feature>
<reference evidence="2" key="1">
    <citation type="submission" date="2020-02" db="EMBL/GenBank/DDBJ databases">
        <authorList>
            <person name="Meier V. D."/>
        </authorList>
    </citation>
    <scope>NUCLEOTIDE SEQUENCE</scope>
    <source>
        <strain evidence="2">AVDCRST_MAG20</strain>
    </source>
</reference>
<evidence type="ECO:0000256" key="1">
    <source>
        <dbReference type="SAM" id="MobiDB-lite"/>
    </source>
</evidence>
<name>A0A6J4ILF6_9ACTN</name>
<dbReference type="AlphaFoldDB" id="A0A6J4ILF6"/>
<gene>
    <name evidence="2" type="ORF">AVDCRST_MAG20-2581</name>
</gene>
<accession>A0A6J4ILF6</accession>
<protein>
    <submittedName>
        <fullName evidence="2">Uncharacterized protein</fullName>
    </submittedName>
</protein>
<feature type="region of interest" description="Disordered" evidence="1">
    <location>
        <begin position="1"/>
        <end position="28"/>
    </location>
</feature>
<feature type="region of interest" description="Disordered" evidence="1">
    <location>
        <begin position="41"/>
        <end position="76"/>
    </location>
</feature>
<evidence type="ECO:0000313" key="2">
    <source>
        <dbReference type="EMBL" id="CAA9255571.1"/>
    </source>
</evidence>
<sequence length="76" mass="8384">VPVHQSPLTGRCRRSDDAGRAGVDHRWPRSRQGHDAFLIGETTTPTIAAPRPPSGSRRWALQRDDRTRGVARGSCL</sequence>
<feature type="compositionally biased region" description="Basic and acidic residues" evidence="1">
    <location>
        <begin position="13"/>
        <end position="27"/>
    </location>
</feature>
<feature type="non-terminal residue" evidence="2">
    <location>
        <position position="76"/>
    </location>
</feature>